<dbReference type="InterPro" id="IPR045857">
    <property type="entry name" value="O16G_dom_2"/>
</dbReference>
<dbReference type="EMBL" id="CP129682">
    <property type="protein sequence ID" value="XDS48695.1"/>
    <property type="molecule type" value="Genomic_DNA"/>
</dbReference>
<dbReference type="Gene3D" id="3.90.400.10">
    <property type="entry name" value="Oligo-1,6-glucosidase, Domain 2"/>
    <property type="match status" value="1"/>
</dbReference>
<dbReference type="RefSeq" id="WP_369340895.1">
    <property type="nucleotide sequence ID" value="NZ_CP129675.1"/>
</dbReference>
<dbReference type="SMART" id="SM00642">
    <property type="entry name" value="Aamy"/>
    <property type="match status" value="1"/>
</dbReference>
<comment type="similarity">
    <text evidence="1">Belongs to the glycosyl hydrolase 13 family.</text>
</comment>
<evidence type="ECO:0000256" key="1">
    <source>
        <dbReference type="ARBA" id="ARBA00008061"/>
    </source>
</evidence>
<evidence type="ECO:0000313" key="4">
    <source>
        <dbReference type="EMBL" id="XDS48695.1"/>
    </source>
</evidence>
<dbReference type="Pfam" id="PF00128">
    <property type="entry name" value="Alpha-amylase"/>
    <property type="match status" value="1"/>
</dbReference>
<dbReference type="GO" id="GO:0004556">
    <property type="term" value="F:alpha-amylase activity"/>
    <property type="evidence" value="ECO:0007669"/>
    <property type="project" value="TreeGrafter"/>
</dbReference>
<gene>
    <name evidence="5" type="ORF">QN062_05770</name>
    <name evidence="4" type="ORF">QN216_10380</name>
    <name evidence="3" type="ORF">QN217_00085</name>
</gene>
<evidence type="ECO:0000313" key="5">
    <source>
        <dbReference type="EMBL" id="XDS49924.1"/>
    </source>
</evidence>
<dbReference type="EMBL" id="CP129675">
    <property type="protein sequence ID" value="XDS46601.1"/>
    <property type="molecule type" value="Genomic_DNA"/>
</dbReference>
<dbReference type="InterPro" id="IPR017853">
    <property type="entry name" value="GH"/>
</dbReference>
<organism evidence="4">
    <name type="scientific">Bifidobacterium fermentum</name>
    <dbReference type="NCBI Taxonomy" id="3059035"/>
    <lineage>
        <taxon>Bacteria</taxon>
        <taxon>Bacillati</taxon>
        <taxon>Actinomycetota</taxon>
        <taxon>Actinomycetes</taxon>
        <taxon>Bifidobacteriales</taxon>
        <taxon>Bifidobacteriaceae</taxon>
        <taxon>Bifidobacterium</taxon>
    </lineage>
</organism>
<dbReference type="Gene3D" id="3.20.20.80">
    <property type="entry name" value="Glycosidases"/>
    <property type="match status" value="1"/>
</dbReference>
<evidence type="ECO:0000259" key="2">
    <source>
        <dbReference type="SMART" id="SM00642"/>
    </source>
</evidence>
<reference evidence="4" key="1">
    <citation type="submission" date="2023-07" db="EMBL/GenBank/DDBJ databases">
        <title>Bifidobacterium aquikefiriaerophilum sp. nov. and Bifidobacterium eccum sp. nov., isolated from water kefir.</title>
        <authorList>
            <person name="Breselge S."/>
            <person name="Bellassi P."/>
            <person name="Barcenilla C."/>
            <person name="Alvarez-Ordonez A."/>
            <person name="Morelli L."/>
            <person name="Cotter P.D."/>
        </authorList>
    </citation>
    <scope>NUCLEOTIDE SEQUENCE</scope>
    <source>
        <strain evidence="5">WK012_4_13</strain>
        <strain evidence="4">WK013_4_14</strain>
        <strain evidence="3">WK048_4_13</strain>
    </source>
</reference>
<dbReference type="KEGG" id="bfk:QN062_05770"/>
<dbReference type="GO" id="GO:0009313">
    <property type="term" value="P:oligosaccharide catabolic process"/>
    <property type="evidence" value="ECO:0007669"/>
    <property type="project" value="TreeGrafter"/>
</dbReference>
<keyword evidence="4" id="KW-0378">Hydrolase</keyword>
<name>A0AB39UIQ7_9BIFI</name>
<evidence type="ECO:0000313" key="3">
    <source>
        <dbReference type="EMBL" id="XDS46601.1"/>
    </source>
</evidence>
<dbReference type="AlphaFoldDB" id="A0AB39UIQ7"/>
<dbReference type="PANTHER" id="PTHR10357:SF179">
    <property type="entry name" value="NEUTRAL AND BASIC AMINO ACID TRANSPORT PROTEIN RBAT"/>
    <property type="match status" value="1"/>
</dbReference>
<dbReference type="SUPFAM" id="SSF51445">
    <property type="entry name" value="(Trans)glycosidases"/>
    <property type="match status" value="1"/>
</dbReference>
<accession>A0AB39UIQ7</accession>
<proteinExistence type="inferred from homology"/>
<feature type="domain" description="Glycosyl hydrolase family 13 catalytic" evidence="2">
    <location>
        <begin position="12"/>
        <end position="406"/>
    </location>
</feature>
<protein>
    <submittedName>
        <fullName evidence="4">Alpha-amylase family glycosyl hydrolase</fullName>
    </submittedName>
</protein>
<sequence>MLPWLRDAIFYEIYPQSFYDSNDDGIGDINGITEKLGYIRDLGCNALWINPCFDSPFKDAGYDVRDYAQVASRYGSNADLERLFRQAHTMGMHVLLDLVPGHTSEEHAWFVQSKRAEPNELSDRYIWTNSTFANADGMPFIGGESPRDGTYILNFFKSQPALNYGFGTRNQVWQQSPDSSAANATKHAMIDIMRFWLSRGCDGFRVDMADSLVKKDDEEKTETIRVWQQMLRPIRAEFPEAAFVSEWGRPWQAFKAGFDMDFYLDWRWDGKPNGYSLLARNTDHPETRSGDMSYFASDSPTTIDAFLADYLPQYYRVDGHGAFCFITGNHDSPRLAPRLSISEIAVAYAMFLTMPGIPFIYYGDEIGMRYQSLPSVEGGYRRTGSRTPMQWNNGRNCGFSDADPDRLYLPVDHSSGAPTVEQQQGDSQSLLNSVKELTTLRHRSVALRPDAPFAVIAAPLGSKTFVYRRGEGEHSLIIALNAGNTLQRLSHDALGLLTSPTCVVSRNARLTDSSLELGPSSYAIMAR</sequence>
<dbReference type="InterPro" id="IPR006047">
    <property type="entry name" value="GH13_cat_dom"/>
</dbReference>
<dbReference type="EMBL" id="CP129683">
    <property type="protein sequence ID" value="XDS49924.1"/>
    <property type="molecule type" value="Genomic_DNA"/>
</dbReference>
<dbReference type="PANTHER" id="PTHR10357">
    <property type="entry name" value="ALPHA-AMYLASE FAMILY MEMBER"/>
    <property type="match status" value="1"/>
</dbReference>